<dbReference type="PROSITE" id="PS00678">
    <property type="entry name" value="WD_REPEATS_1"/>
    <property type="match status" value="2"/>
</dbReference>
<protein>
    <recommendedName>
        <fullName evidence="9">Ion transport domain-containing protein</fullName>
    </recommendedName>
</protein>
<evidence type="ECO:0000313" key="10">
    <source>
        <dbReference type="EMBL" id="GAX84165.1"/>
    </source>
</evidence>
<feature type="transmembrane region" description="Helical" evidence="8">
    <location>
        <begin position="1506"/>
        <end position="1527"/>
    </location>
</feature>
<gene>
    <name evidence="10" type="ORF">CEUSTIGMA_g11588.t1</name>
</gene>
<reference evidence="10 11" key="1">
    <citation type="submission" date="2017-08" db="EMBL/GenBank/DDBJ databases">
        <title>Acidophilic green algal genome provides insights into adaptation to an acidic environment.</title>
        <authorList>
            <person name="Hirooka S."/>
            <person name="Hirose Y."/>
            <person name="Kanesaki Y."/>
            <person name="Higuchi S."/>
            <person name="Fujiwara T."/>
            <person name="Onuma R."/>
            <person name="Era A."/>
            <person name="Ohbayashi R."/>
            <person name="Uzuka A."/>
            <person name="Nozaki H."/>
            <person name="Yoshikawa H."/>
            <person name="Miyagishima S.Y."/>
        </authorList>
    </citation>
    <scope>NUCLEOTIDE SEQUENCE [LARGE SCALE GENOMIC DNA]</scope>
    <source>
        <strain evidence="10 11">NIES-2499</strain>
    </source>
</reference>
<name>A0A250XM29_9CHLO</name>
<dbReference type="SUPFAM" id="SSF50998">
    <property type="entry name" value="Quinoprotein alcohol dehydrogenase-like"/>
    <property type="match status" value="1"/>
</dbReference>
<evidence type="ECO:0000256" key="7">
    <source>
        <dbReference type="PROSITE-ProRule" id="PRU00221"/>
    </source>
</evidence>
<feature type="repeat" description="WD" evidence="7">
    <location>
        <begin position="813"/>
        <end position="854"/>
    </location>
</feature>
<evidence type="ECO:0000256" key="1">
    <source>
        <dbReference type="ARBA" id="ARBA00004141"/>
    </source>
</evidence>
<keyword evidence="5 8" id="KW-1133">Transmembrane helix</keyword>
<evidence type="ECO:0000256" key="4">
    <source>
        <dbReference type="ARBA" id="ARBA00022737"/>
    </source>
</evidence>
<dbReference type="Pfam" id="PF00400">
    <property type="entry name" value="WD40"/>
    <property type="match status" value="11"/>
</dbReference>
<feature type="repeat" description="WD" evidence="7">
    <location>
        <begin position="518"/>
        <end position="559"/>
    </location>
</feature>
<dbReference type="PANTHER" id="PTHR45333">
    <property type="entry name" value="MEMBRANE PROTEIN-RELATED"/>
    <property type="match status" value="1"/>
</dbReference>
<dbReference type="Pfam" id="PF00520">
    <property type="entry name" value="Ion_trans"/>
    <property type="match status" value="1"/>
</dbReference>
<dbReference type="STRING" id="1157962.A0A250XM29"/>
<evidence type="ECO:0000259" key="9">
    <source>
        <dbReference type="Pfam" id="PF00520"/>
    </source>
</evidence>
<dbReference type="InterPro" id="IPR015943">
    <property type="entry name" value="WD40/YVTN_repeat-like_dom_sf"/>
</dbReference>
<keyword evidence="3 8" id="KW-0812">Transmembrane</keyword>
<dbReference type="InterPro" id="IPR001680">
    <property type="entry name" value="WD40_rpt"/>
</dbReference>
<feature type="domain" description="Ion transport" evidence="9">
    <location>
        <begin position="1406"/>
        <end position="1604"/>
    </location>
</feature>
<dbReference type="InterPro" id="IPR011047">
    <property type="entry name" value="Quinoprotein_ADH-like_sf"/>
</dbReference>
<evidence type="ECO:0000256" key="6">
    <source>
        <dbReference type="ARBA" id="ARBA00023136"/>
    </source>
</evidence>
<feature type="repeat" description="WD" evidence="7">
    <location>
        <begin position="264"/>
        <end position="305"/>
    </location>
</feature>
<comment type="subcellular location">
    <subcellularLocation>
        <location evidence="1">Membrane</location>
        <topology evidence="1">Multi-pass membrane protein</topology>
    </subcellularLocation>
</comment>
<dbReference type="InterPro" id="IPR005821">
    <property type="entry name" value="Ion_trans_dom"/>
</dbReference>
<feature type="transmembrane region" description="Helical" evidence="8">
    <location>
        <begin position="1427"/>
        <end position="1451"/>
    </location>
</feature>
<evidence type="ECO:0000313" key="11">
    <source>
        <dbReference type="Proteomes" id="UP000232323"/>
    </source>
</evidence>
<feature type="repeat" description="WD" evidence="7">
    <location>
        <begin position="942"/>
        <end position="983"/>
    </location>
</feature>
<proteinExistence type="predicted"/>
<feature type="repeat" description="WD" evidence="7">
    <location>
        <begin position="306"/>
        <end position="347"/>
    </location>
</feature>
<evidence type="ECO:0000256" key="3">
    <source>
        <dbReference type="ARBA" id="ARBA00022692"/>
    </source>
</evidence>
<feature type="transmembrane region" description="Helical" evidence="8">
    <location>
        <begin position="1360"/>
        <end position="1377"/>
    </location>
</feature>
<dbReference type="PROSITE" id="PS50082">
    <property type="entry name" value="WD_REPEATS_2"/>
    <property type="match status" value="7"/>
</dbReference>
<dbReference type="SUPFAM" id="SSF50978">
    <property type="entry name" value="WD40 repeat-like"/>
    <property type="match status" value="2"/>
</dbReference>
<dbReference type="GO" id="GO:0005216">
    <property type="term" value="F:monoatomic ion channel activity"/>
    <property type="evidence" value="ECO:0007669"/>
    <property type="project" value="InterPro"/>
</dbReference>
<feature type="repeat" description="WD" evidence="7">
    <location>
        <begin position="391"/>
        <end position="432"/>
    </location>
</feature>
<evidence type="ECO:0000256" key="2">
    <source>
        <dbReference type="ARBA" id="ARBA00022574"/>
    </source>
</evidence>
<evidence type="ECO:0000256" key="8">
    <source>
        <dbReference type="SAM" id="Phobius"/>
    </source>
</evidence>
<dbReference type="PANTHER" id="PTHR45333:SF1">
    <property type="entry name" value="CHROMOSOME UNDETERMINED SCAFFOLD_625, WHOLE GENOME SHOTGUN SEQUENCE"/>
    <property type="match status" value="1"/>
</dbReference>
<feature type="transmembrane region" description="Helical" evidence="8">
    <location>
        <begin position="1463"/>
        <end position="1486"/>
    </location>
</feature>
<dbReference type="EMBL" id="BEGY01000118">
    <property type="protein sequence ID" value="GAX84165.1"/>
    <property type="molecule type" value="Genomic_DNA"/>
</dbReference>
<dbReference type="GO" id="GO:0016020">
    <property type="term" value="C:membrane"/>
    <property type="evidence" value="ECO:0007669"/>
    <property type="project" value="UniProtKB-SubCell"/>
</dbReference>
<organism evidence="10 11">
    <name type="scientific">Chlamydomonas eustigma</name>
    <dbReference type="NCBI Taxonomy" id="1157962"/>
    <lineage>
        <taxon>Eukaryota</taxon>
        <taxon>Viridiplantae</taxon>
        <taxon>Chlorophyta</taxon>
        <taxon>core chlorophytes</taxon>
        <taxon>Chlorophyceae</taxon>
        <taxon>CS clade</taxon>
        <taxon>Chlamydomonadales</taxon>
        <taxon>Chlamydomonadaceae</taxon>
        <taxon>Chlamydomonas</taxon>
    </lineage>
</organism>
<dbReference type="InterPro" id="IPR019775">
    <property type="entry name" value="WD40_repeat_CS"/>
</dbReference>
<feature type="transmembrane region" description="Helical" evidence="8">
    <location>
        <begin position="1569"/>
        <end position="1592"/>
    </location>
</feature>
<keyword evidence="11" id="KW-1185">Reference proteome</keyword>
<keyword evidence="6 8" id="KW-0472">Membrane</keyword>
<feature type="repeat" description="WD" evidence="7">
    <location>
        <begin position="856"/>
        <end position="897"/>
    </location>
</feature>
<accession>A0A250XM29</accession>
<dbReference type="OrthoDB" id="536690at2759"/>
<keyword evidence="2 7" id="KW-0853">WD repeat</keyword>
<sequence>MFGSNNKIQPFDAADNFFGKPEASATVARNPQSSGYAGVLALKVPPPPQYAPPAICNISKDGKLVVSGGKDVETYVWDTTHGDLVSILRGHEVCWTSSHDCSFFVTVQEDSKVVIWDQKEMKQLQTLGHPEEPLVCCSISLDDVYVIVGSAKGSIYSWDSNTGREYRHYEDGHKGPVLTSMCYPMEDGSHVIISCGAADHTIVAWDLETAEQRVSIHVEELDQAKNVRYCISSDGTQVLAWCTDSVPFPNLVFIDALNNVKNSVYCHEGLIRNAVFGKDSAKIISCGNDGKVIIWDTLSLEPLMSMVGHDGPVLSCCINADGTHIVSSGEDCTVRMWSAEDGRQLQCMQAQDEPVKSVAFDRQTNTKILTVDMAGRLYVWSTLSEVVLNLVRRFSDVISSVCMSADEKLLVSGTNTGSVMMWDVEQRELLWEHMHHAGRVESLAFNSLQELSSAGADGRVTHLSVETGKQINCFVGDDEPFTCVQFSPDDERIAALSANGKIYMFLTNSASRKSKTILRSNIARVTGFVWSPNSKVIAGCCSDGCVIIWNAATGSISTVLEGDSPATCCTFDFVGKLVAVGTVMGTTAIYNLETREMLCELSNNTSAVRSIMFSLDTLRLTTICNRQAIVWDVSSNMKIRTYDFVVDKEENGHLFKVKKPHLYRTTVAHSGTVLFDPESETLVFDMVAAEDPTLRSYFLSETRLISCSSNFRGVVVWSATGNSAPDKFHTTHDAITSCHFGFDDRLCAMATQDGNIMIYDVVHNETIEVFAAHNNGPCRCVRLSHDNKEVLSSGADAKVILWDWQTKTPTRIYSGHFVSVGCCDLASEGSRVVSGDIHGMISIWEKDTGHVVQTLPLAHAKAVLSVSISSDGLTIASVGADNKVAIWDVDMGMELVSLTAAIESNPLCCAFSPDGTKLAVTESNGNVMIWSAMVGCQWFMITGAHKGKVTGVSWSADCRRIVTCGDDSVLAVWDSESSAPLHKFPVKSGPLTCVSISPMGLYLAGGSNTGTLSMVNMATSTREIPEPSFLYNWLASKEPQVARLQYMSLAAQYPTLANVQDAQGWSIINHAMSKGNASVASIVLNSVRENSGIFGLISAVPYLVHTSVVFHRNEPSPEEANFDIREKSVARVMSFFTGKSVTGKGKLQHEGSDASMSGNMRSFSQQVAKKVAVELFTEKRTADHVELILNNALALALNSKSSECVQVLLDAAADNKVSWGSYHAITDMIPSLAARYPYMCYGFLAGLQLQKVGDLEVPVEVISNLDSSVIRTAPFFTNVKTLWQSHLKLHEGKEGSAEAYAHVDANMVRLPFACAIGKESLLQTLVESEVPVKAYSTPTVSAVIAHKWSLYGRRTLTVRALLYLLYTVAFTAYAVIYSSDDRSRSFSESFTTSGNAKGEDILGVYLFLQAAYLAYMELRQLHALGIALYFESIWNALDLSTAILMMTSIVMQFARVSCLKGQVLSPIISFQLILIYFKLLFYALGFEKTGTLVHMVFTIAWAVKDWAILLFLVIVSFTTSLMVLYQYTPPVHGENYSNFGYALLSVWQAGIGNNYSIQNALEYSPWVQVTLIIFSLFLFITQIVLLNMLIALMRDIYSKVQEDERNIFLKGRAELIVEVETLMSKSQIMEYSLMPPYLHMLMPVQRAVHNSSAVIPRLDRLEAMAREAGETLSNINRMYGFERSHPRPGAPGAGSSGMAGGMDLSGPSRAISMAGVAGGPSGLPNLVPPLGMMLAQGPNGEMTFVPAAYHPMMDPAHMQNMALQAQQLKESESQLPAILRQIDRLQRTVNNQEMRMEGMVAVLRDIENLLRNQQPVIMTQDRPQPRKGAALSEAELEKEVKRLLGKSGDAGKL</sequence>
<keyword evidence="4" id="KW-0677">Repeat</keyword>
<comment type="caution">
    <text evidence="10">The sequence shown here is derived from an EMBL/GenBank/DDBJ whole genome shotgun (WGS) entry which is preliminary data.</text>
</comment>
<dbReference type="Gene3D" id="1.10.287.70">
    <property type="match status" value="1"/>
</dbReference>
<dbReference type="SMART" id="SM00320">
    <property type="entry name" value="WD40"/>
    <property type="match status" value="20"/>
</dbReference>
<dbReference type="InterPro" id="IPR036322">
    <property type="entry name" value="WD40_repeat_dom_sf"/>
</dbReference>
<dbReference type="Gene3D" id="2.130.10.10">
    <property type="entry name" value="YVTN repeat-like/Quinoprotein amine dehydrogenase"/>
    <property type="match status" value="6"/>
</dbReference>
<dbReference type="CDD" id="cd00200">
    <property type="entry name" value="WD40"/>
    <property type="match status" value="2"/>
</dbReference>
<dbReference type="PROSITE" id="PS50294">
    <property type="entry name" value="WD_REPEATS_REGION"/>
    <property type="match status" value="3"/>
</dbReference>
<evidence type="ECO:0000256" key="5">
    <source>
        <dbReference type="ARBA" id="ARBA00022989"/>
    </source>
</evidence>
<dbReference type="Proteomes" id="UP000232323">
    <property type="component" value="Unassembled WGS sequence"/>
</dbReference>